<dbReference type="PIRSF" id="PIRSF005690">
    <property type="entry name" value="GerBA"/>
    <property type="match status" value="1"/>
</dbReference>
<dbReference type="InterPro" id="IPR050768">
    <property type="entry name" value="UPF0353/GerABKA_families"/>
</dbReference>
<dbReference type="EMBL" id="DVFW01000006">
    <property type="protein sequence ID" value="HIQ79839.1"/>
    <property type="molecule type" value="Genomic_DNA"/>
</dbReference>
<proteinExistence type="inferred from homology"/>
<feature type="transmembrane region" description="Helical" evidence="3">
    <location>
        <begin position="352"/>
        <end position="370"/>
    </location>
</feature>
<keyword evidence="3" id="KW-0812">Transmembrane</keyword>
<dbReference type="Pfam" id="PF03323">
    <property type="entry name" value="GerA"/>
    <property type="match status" value="1"/>
</dbReference>
<evidence type="ECO:0000256" key="3">
    <source>
        <dbReference type="SAM" id="Phobius"/>
    </source>
</evidence>
<dbReference type="Proteomes" id="UP000886787">
    <property type="component" value="Unassembled WGS sequence"/>
</dbReference>
<protein>
    <submittedName>
        <fullName evidence="4">Spore germination protein</fullName>
    </submittedName>
</protein>
<evidence type="ECO:0000256" key="2">
    <source>
        <dbReference type="ARBA" id="ARBA00023136"/>
    </source>
</evidence>
<dbReference type="InterPro" id="IPR004995">
    <property type="entry name" value="Spore_Ger"/>
</dbReference>
<accession>A0A9D0ZGF3</accession>
<comment type="similarity">
    <text evidence="1">Belongs to the GerABKA family.</text>
</comment>
<sequence length="510" mass="56342">MHFWEKLKTIFLPPVPTQKQNIQTKKLYCSLDKTIAYLQSAYDGSVDFTVRNITLKDGGKAALFTIEGMANKETLALSITNPVVQADIPPGSGAEKLKYIERSVLSASEITQIDTFEQLLTFIMSGFAVLAIDGCDKALSIGVQGFSFRSVSEPESEVVQRGSREGFVEPLRINMTLIRRRMKTPELKFETMSVGTTSKTDICLCYLNKIVSKGILSELKRRLKETDLDTVLASGYLVPYLENNRDFSLFTGVGITERPDTVCGKIHEGRIAILIDGTPSVLIVPHLFLENFQTLDDYSNRAYFATFTRWLKYIAFFVAVFTPGFYVAIATFNPELFPQQLLSKVAASIADTPFSLMAEVLIIHFIYEIMREAGLRLPRPLGHAVSIVGALVIGETAVNAGLIGAPTLMVVALTAISSYVIPDLYPPVAILRILFIIAGGIGGVWGIVLLFCVVLVNICGKLSFGVPYVSPVAPFSLFGMRDVLIRAGWKTLSKKRNFIQDQRGSEQFKE</sequence>
<dbReference type="AlphaFoldDB" id="A0A9D0ZGF3"/>
<gene>
    <name evidence="4" type="ORF">IAD32_00960</name>
</gene>
<keyword evidence="2 3" id="KW-0472">Membrane</keyword>
<feature type="transmembrane region" description="Helical" evidence="3">
    <location>
        <begin position="310"/>
        <end position="332"/>
    </location>
</feature>
<feature type="transmembrane region" description="Helical" evidence="3">
    <location>
        <begin position="433"/>
        <end position="456"/>
    </location>
</feature>
<feature type="transmembrane region" description="Helical" evidence="3">
    <location>
        <begin position="377"/>
        <end position="394"/>
    </location>
</feature>
<dbReference type="PANTHER" id="PTHR22550:SF5">
    <property type="entry name" value="LEUCINE ZIPPER PROTEIN 4"/>
    <property type="match status" value="1"/>
</dbReference>
<keyword evidence="3" id="KW-1133">Transmembrane helix</keyword>
<organism evidence="4 5">
    <name type="scientific">Candidatus Scatavimonas merdigallinarum</name>
    <dbReference type="NCBI Taxonomy" id="2840914"/>
    <lineage>
        <taxon>Bacteria</taxon>
        <taxon>Bacillati</taxon>
        <taxon>Bacillota</taxon>
        <taxon>Clostridia</taxon>
        <taxon>Eubacteriales</taxon>
        <taxon>Oscillospiraceae</taxon>
        <taxon>Oscillospiraceae incertae sedis</taxon>
        <taxon>Candidatus Scatavimonas</taxon>
    </lineage>
</organism>
<dbReference type="GO" id="GO:0009847">
    <property type="term" value="P:spore germination"/>
    <property type="evidence" value="ECO:0007669"/>
    <property type="project" value="InterPro"/>
</dbReference>
<comment type="caution">
    <text evidence="4">The sequence shown here is derived from an EMBL/GenBank/DDBJ whole genome shotgun (WGS) entry which is preliminary data.</text>
</comment>
<name>A0A9D0ZGF3_9FIRM</name>
<reference evidence="4" key="1">
    <citation type="submission" date="2020-10" db="EMBL/GenBank/DDBJ databases">
        <authorList>
            <person name="Gilroy R."/>
        </authorList>
    </citation>
    <scope>NUCLEOTIDE SEQUENCE</scope>
    <source>
        <strain evidence="4">ChiSjej1B19-3389</strain>
    </source>
</reference>
<reference evidence="4" key="2">
    <citation type="journal article" date="2021" name="PeerJ">
        <title>Extensive microbial diversity within the chicken gut microbiome revealed by metagenomics and culture.</title>
        <authorList>
            <person name="Gilroy R."/>
            <person name="Ravi A."/>
            <person name="Getino M."/>
            <person name="Pursley I."/>
            <person name="Horton D.L."/>
            <person name="Alikhan N.F."/>
            <person name="Baker D."/>
            <person name="Gharbi K."/>
            <person name="Hall N."/>
            <person name="Watson M."/>
            <person name="Adriaenssens E.M."/>
            <person name="Foster-Nyarko E."/>
            <person name="Jarju S."/>
            <person name="Secka A."/>
            <person name="Antonio M."/>
            <person name="Oren A."/>
            <person name="Chaudhuri R.R."/>
            <person name="La Ragione R."/>
            <person name="Hildebrand F."/>
            <person name="Pallen M.J."/>
        </authorList>
    </citation>
    <scope>NUCLEOTIDE SEQUENCE</scope>
    <source>
        <strain evidence="4">ChiSjej1B19-3389</strain>
    </source>
</reference>
<evidence type="ECO:0000313" key="4">
    <source>
        <dbReference type="EMBL" id="HIQ79839.1"/>
    </source>
</evidence>
<dbReference type="GO" id="GO:0016020">
    <property type="term" value="C:membrane"/>
    <property type="evidence" value="ECO:0007669"/>
    <property type="project" value="InterPro"/>
</dbReference>
<evidence type="ECO:0000313" key="5">
    <source>
        <dbReference type="Proteomes" id="UP000886787"/>
    </source>
</evidence>
<dbReference type="PANTHER" id="PTHR22550">
    <property type="entry name" value="SPORE GERMINATION PROTEIN"/>
    <property type="match status" value="1"/>
</dbReference>
<evidence type="ECO:0000256" key="1">
    <source>
        <dbReference type="ARBA" id="ARBA00005278"/>
    </source>
</evidence>